<gene>
    <name evidence="1" type="ORF">OIU74_024127</name>
</gene>
<reference evidence="1" key="1">
    <citation type="submission" date="2022-11" db="EMBL/GenBank/DDBJ databases">
        <authorList>
            <person name="Hyden B.L."/>
            <person name="Feng K."/>
            <person name="Yates T."/>
            <person name="Jawdy S."/>
            <person name="Smart L.B."/>
            <person name="Muchero W."/>
        </authorList>
    </citation>
    <scope>NUCLEOTIDE SEQUENCE</scope>
    <source>
        <tissue evidence="1">Shoot tip</tissue>
    </source>
</reference>
<protein>
    <submittedName>
        <fullName evidence="1">Uncharacterized protein</fullName>
    </submittedName>
</protein>
<sequence>MTRLESTREESGSGARRAAYWRRRLTSEGDKVNAAQLVKRFGFEGGEWMHLRDLKEEKERRLVFSKGGNVSFLVGLGLGEMVVFMEEIVEAVEVYMVVAVVVAGS</sequence>
<dbReference type="AlphaFoldDB" id="A0A9Q0W6Q6"/>
<proteinExistence type="predicted"/>
<name>A0A9Q0W6Q6_9ROSI</name>
<reference evidence="1" key="2">
    <citation type="journal article" date="2023" name="Int. J. Mol. Sci.">
        <title>De Novo Assembly and Annotation of 11 Diverse Shrub Willow (Salix) Genomes Reveals Novel Gene Organization in Sex-Linked Regions.</title>
        <authorList>
            <person name="Hyden B."/>
            <person name="Feng K."/>
            <person name="Yates T.B."/>
            <person name="Jawdy S."/>
            <person name="Cereghino C."/>
            <person name="Smart L.B."/>
            <person name="Muchero W."/>
        </authorList>
    </citation>
    <scope>NUCLEOTIDE SEQUENCE</scope>
    <source>
        <tissue evidence="1">Shoot tip</tissue>
    </source>
</reference>
<accession>A0A9Q0W6Q6</accession>
<dbReference type="EMBL" id="JAPFFM010000005">
    <property type="protein sequence ID" value="KAJ6761422.1"/>
    <property type="molecule type" value="Genomic_DNA"/>
</dbReference>
<evidence type="ECO:0000313" key="2">
    <source>
        <dbReference type="Proteomes" id="UP001151752"/>
    </source>
</evidence>
<keyword evidence="2" id="KW-1185">Reference proteome</keyword>
<organism evidence="1 2">
    <name type="scientific">Salix koriyanagi</name>
    <dbReference type="NCBI Taxonomy" id="2511006"/>
    <lineage>
        <taxon>Eukaryota</taxon>
        <taxon>Viridiplantae</taxon>
        <taxon>Streptophyta</taxon>
        <taxon>Embryophyta</taxon>
        <taxon>Tracheophyta</taxon>
        <taxon>Spermatophyta</taxon>
        <taxon>Magnoliopsida</taxon>
        <taxon>eudicotyledons</taxon>
        <taxon>Gunneridae</taxon>
        <taxon>Pentapetalae</taxon>
        <taxon>rosids</taxon>
        <taxon>fabids</taxon>
        <taxon>Malpighiales</taxon>
        <taxon>Salicaceae</taxon>
        <taxon>Saliceae</taxon>
        <taxon>Salix</taxon>
    </lineage>
</organism>
<dbReference type="Proteomes" id="UP001151752">
    <property type="component" value="Chromosome 19"/>
</dbReference>
<comment type="caution">
    <text evidence="1">The sequence shown here is derived from an EMBL/GenBank/DDBJ whole genome shotgun (WGS) entry which is preliminary data.</text>
</comment>
<evidence type="ECO:0000313" key="1">
    <source>
        <dbReference type="EMBL" id="KAJ6761422.1"/>
    </source>
</evidence>